<comment type="caution">
    <text evidence="7">The sequence shown here is derived from an EMBL/GenBank/DDBJ whole genome shotgun (WGS) entry which is preliminary data.</text>
</comment>
<dbReference type="Proteomes" id="UP000287519">
    <property type="component" value="Unassembled WGS sequence"/>
</dbReference>
<evidence type="ECO:0000256" key="1">
    <source>
        <dbReference type="ARBA" id="ARBA00001974"/>
    </source>
</evidence>
<evidence type="ECO:0000259" key="5">
    <source>
        <dbReference type="Pfam" id="PF07992"/>
    </source>
</evidence>
<dbReference type="EMBL" id="BHYM01000085">
    <property type="protein sequence ID" value="GCE44056.1"/>
    <property type="molecule type" value="Genomic_DNA"/>
</dbReference>
<feature type="domain" description="Reductase C-terminal" evidence="6">
    <location>
        <begin position="334"/>
        <end position="397"/>
    </location>
</feature>
<dbReference type="Gene3D" id="3.50.50.60">
    <property type="entry name" value="FAD/NAD(P)-binding domain"/>
    <property type="match status" value="2"/>
</dbReference>
<dbReference type="Pfam" id="PF14759">
    <property type="entry name" value="Reductase_C"/>
    <property type="match status" value="1"/>
</dbReference>
<accession>A0A402CK99</accession>
<dbReference type="InterPro" id="IPR016156">
    <property type="entry name" value="FAD/NAD-linked_Rdtase_dimer_sf"/>
</dbReference>
<keyword evidence="2" id="KW-0285">Flavoprotein</keyword>
<dbReference type="PRINTS" id="PR00368">
    <property type="entry name" value="FADPNR"/>
</dbReference>
<comment type="cofactor">
    <cofactor evidence="1">
        <name>FAD</name>
        <dbReference type="ChEBI" id="CHEBI:57692"/>
    </cofactor>
</comment>
<reference evidence="7 8" key="1">
    <citation type="submission" date="2018-11" db="EMBL/GenBank/DDBJ databases">
        <title>Microbial catabolism of amino acid.</title>
        <authorList>
            <person name="Hibi M."/>
            <person name="Ogawa J."/>
        </authorList>
    </citation>
    <scope>NUCLEOTIDE SEQUENCE [LARGE SCALE GENOMIC DNA]</scope>
    <source>
        <strain evidence="7 8">C31-06</strain>
    </source>
</reference>
<dbReference type="RefSeq" id="WP_124395696.1">
    <property type="nucleotide sequence ID" value="NZ_BHYM01000085.1"/>
</dbReference>
<protein>
    <submittedName>
        <fullName evidence="7">Ferredoxin reductase</fullName>
    </submittedName>
</protein>
<dbReference type="AlphaFoldDB" id="A0A402CK99"/>
<organism evidence="7 8">
    <name type="scientific">Rhodococcus wratislaviensis</name>
    <name type="common">Tsukamurella wratislaviensis</name>
    <dbReference type="NCBI Taxonomy" id="44752"/>
    <lineage>
        <taxon>Bacteria</taxon>
        <taxon>Bacillati</taxon>
        <taxon>Actinomycetota</taxon>
        <taxon>Actinomycetes</taxon>
        <taxon>Mycobacteriales</taxon>
        <taxon>Nocardiaceae</taxon>
        <taxon>Rhodococcus</taxon>
    </lineage>
</organism>
<keyword evidence="8" id="KW-1185">Reference proteome</keyword>
<keyword evidence="3" id="KW-0274">FAD</keyword>
<evidence type="ECO:0000256" key="2">
    <source>
        <dbReference type="ARBA" id="ARBA00022630"/>
    </source>
</evidence>
<dbReference type="GO" id="GO:0005737">
    <property type="term" value="C:cytoplasm"/>
    <property type="evidence" value="ECO:0007669"/>
    <property type="project" value="TreeGrafter"/>
</dbReference>
<gene>
    <name evidence="7" type="ORF">Rhow_008354</name>
</gene>
<evidence type="ECO:0000313" key="8">
    <source>
        <dbReference type="Proteomes" id="UP000287519"/>
    </source>
</evidence>
<dbReference type="InterPro" id="IPR023753">
    <property type="entry name" value="FAD/NAD-binding_dom"/>
</dbReference>
<dbReference type="PANTHER" id="PTHR43557">
    <property type="entry name" value="APOPTOSIS-INDUCING FACTOR 1"/>
    <property type="match status" value="1"/>
</dbReference>
<dbReference type="InterPro" id="IPR050446">
    <property type="entry name" value="FAD-oxidoreductase/Apoptosis"/>
</dbReference>
<dbReference type="SUPFAM" id="SSF51905">
    <property type="entry name" value="FAD/NAD(P)-binding domain"/>
    <property type="match status" value="2"/>
</dbReference>
<dbReference type="PANTHER" id="PTHR43557:SF2">
    <property type="entry name" value="RIESKE DOMAIN-CONTAINING PROTEIN-RELATED"/>
    <property type="match status" value="1"/>
</dbReference>
<dbReference type="PRINTS" id="PR00411">
    <property type="entry name" value="PNDRDTASEI"/>
</dbReference>
<dbReference type="OrthoDB" id="3568330at2"/>
<evidence type="ECO:0000256" key="3">
    <source>
        <dbReference type="ARBA" id="ARBA00022827"/>
    </source>
</evidence>
<sequence>MNSAELSPSAGRLVVVGGGTAGAEAAFAARSAGWEGEIVILSDEPYPPYHRPPLSKDLLTAESTFAGPDPLKGAPLYAKKNIDLRLGAAVERIDRKNQVLHLNAARTLSYDRLILAVGGRARILPILARFDRQPSNVHVLRTVDECARLRTSFQTGKNLLIVGAGYIGLEVAAAAIKAGQRVVVLEAAPRVLARVTAPEVSRFFQREHARRGVEIYTATTIDDLSLTSDGKVDRVSTSDGAEYAIDNMVVGVGLEPHVQLAQDAGLEIGNGIVVDDDMVTSDPKILALGDCADFHSEIYGRRVRIESVANAVEHARRAAATLTGGQPKAWQVPWFWSNQYGHSLKIVGLSTGYDDTRIIDDPESDSFAVEYLRDGRLIAVDAINHAAAFQSGKKRISEIVHA</sequence>
<proteinExistence type="predicted"/>
<feature type="domain" description="FAD/NAD(P)-binding" evidence="5">
    <location>
        <begin position="12"/>
        <end position="315"/>
    </location>
</feature>
<dbReference type="Pfam" id="PF07992">
    <property type="entry name" value="Pyr_redox_2"/>
    <property type="match status" value="1"/>
</dbReference>
<dbReference type="GO" id="GO:0016651">
    <property type="term" value="F:oxidoreductase activity, acting on NAD(P)H"/>
    <property type="evidence" value="ECO:0007669"/>
    <property type="project" value="TreeGrafter"/>
</dbReference>
<evidence type="ECO:0000256" key="4">
    <source>
        <dbReference type="ARBA" id="ARBA00023002"/>
    </source>
</evidence>
<dbReference type="Gene3D" id="3.30.390.30">
    <property type="match status" value="1"/>
</dbReference>
<keyword evidence="4" id="KW-0560">Oxidoreductase</keyword>
<name>A0A402CK99_RHOWR</name>
<dbReference type="InterPro" id="IPR036188">
    <property type="entry name" value="FAD/NAD-bd_sf"/>
</dbReference>
<evidence type="ECO:0000313" key="7">
    <source>
        <dbReference type="EMBL" id="GCE44056.1"/>
    </source>
</evidence>
<dbReference type="SUPFAM" id="SSF55424">
    <property type="entry name" value="FAD/NAD-linked reductases, dimerisation (C-terminal) domain"/>
    <property type="match status" value="1"/>
</dbReference>
<evidence type="ECO:0000259" key="6">
    <source>
        <dbReference type="Pfam" id="PF14759"/>
    </source>
</evidence>
<dbReference type="InterPro" id="IPR028202">
    <property type="entry name" value="Reductase_C"/>
</dbReference>